<dbReference type="InterPro" id="IPR012318">
    <property type="entry name" value="HTH_CRP"/>
</dbReference>
<dbReference type="PROSITE" id="PS51063">
    <property type="entry name" value="HTH_CRP_2"/>
    <property type="match status" value="1"/>
</dbReference>
<dbReference type="Gene3D" id="1.10.10.10">
    <property type="entry name" value="Winged helix-like DNA-binding domain superfamily/Winged helix DNA-binding domain"/>
    <property type="match status" value="1"/>
</dbReference>
<name>E8N547_ANATU</name>
<dbReference type="SUPFAM" id="SSF46785">
    <property type="entry name" value="Winged helix' DNA-binding domain"/>
    <property type="match status" value="1"/>
</dbReference>
<sequence length="233" mass="26346">MDKNLLLKNNPLLLDISEEDLLVLIANSLQIKAEAGSYLFFQGDPADSLYFLTEGHVRLISFTPEGQQVLMHVVTPGNFFAIIALVPGSTYPVSAEVTLDSTLLKWNKNSLQKVLKTVPVFALQAMRLMSERLQEYQQRFKEIATQRVERRLARMLIRLASQSGVKSDEGIVINLPLTRQDLAEMIGTTLYTVSRFLSHWENQGIILSRREKVIIVNSHLLMCIAEDLPYSEA</sequence>
<dbReference type="Proteomes" id="UP000008922">
    <property type="component" value="Chromosome"/>
</dbReference>
<dbReference type="SMART" id="SM00100">
    <property type="entry name" value="cNMP"/>
    <property type="match status" value="1"/>
</dbReference>
<dbReference type="InterPro" id="IPR018490">
    <property type="entry name" value="cNMP-bd_dom_sf"/>
</dbReference>
<dbReference type="AlphaFoldDB" id="E8N547"/>
<accession>E8N547</accession>
<dbReference type="KEGG" id="atm:ANT_15330"/>
<dbReference type="Pfam" id="PF00027">
    <property type="entry name" value="cNMP_binding"/>
    <property type="match status" value="1"/>
</dbReference>
<dbReference type="PANTHER" id="PTHR24567:SF28">
    <property type="entry name" value="LISTERIOLYSIN REGULATORY PROTEIN"/>
    <property type="match status" value="1"/>
</dbReference>
<dbReference type="CDD" id="cd00092">
    <property type="entry name" value="HTH_CRP"/>
    <property type="match status" value="1"/>
</dbReference>
<evidence type="ECO:0000256" key="1">
    <source>
        <dbReference type="ARBA" id="ARBA00023015"/>
    </source>
</evidence>
<keyword evidence="2" id="KW-0238">DNA-binding</keyword>
<dbReference type="InterPro" id="IPR036388">
    <property type="entry name" value="WH-like_DNA-bd_sf"/>
</dbReference>
<evidence type="ECO:0000313" key="7">
    <source>
        <dbReference type="Proteomes" id="UP000008922"/>
    </source>
</evidence>
<feature type="domain" description="HTH crp-type" evidence="5">
    <location>
        <begin position="146"/>
        <end position="219"/>
    </location>
</feature>
<dbReference type="HOGENOM" id="CLU_075053_3_1_0"/>
<dbReference type="GO" id="GO:0003677">
    <property type="term" value="F:DNA binding"/>
    <property type="evidence" value="ECO:0007669"/>
    <property type="project" value="UniProtKB-KW"/>
</dbReference>
<dbReference type="OrthoDB" id="156829at2"/>
<dbReference type="InterPro" id="IPR036390">
    <property type="entry name" value="WH_DNA-bd_sf"/>
</dbReference>
<dbReference type="CDD" id="cd00038">
    <property type="entry name" value="CAP_ED"/>
    <property type="match status" value="1"/>
</dbReference>
<dbReference type="SMART" id="SM00419">
    <property type="entry name" value="HTH_CRP"/>
    <property type="match status" value="1"/>
</dbReference>
<dbReference type="PANTHER" id="PTHR24567">
    <property type="entry name" value="CRP FAMILY TRANSCRIPTIONAL REGULATORY PROTEIN"/>
    <property type="match status" value="1"/>
</dbReference>
<organism evidence="6 7">
    <name type="scientific">Anaerolinea thermophila (strain DSM 14523 / JCM 11388 / NBRC 100420 / UNI-1)</name>
    <dbReference type="NCBI Taxonomy" id="926569"/>
    <lineage>
        <taxon>Bacteria</taxon>
        <taxon>Bacillati</taxon>
        <taxon>Chloroflexota</taxon>
        <taxon>Anaerolineae</taxon>
        <taxon>Anaerolineales</taxon>
        <taxon>Anaerolineaceae</taxon>
        <taxon>Anaerolinea</taxon>
    </lineage>
</organism>
<dbReference type="EMBL" id="AP012029">
    <property type="protein sequence ID" value="BAJ63561.1"/>
    <property type="molecule type" value="Genomic_DNA"/>
</dbReference>
<feature type="domain" description="Cyclic nucleotide-binding" evidence="4">
    <location>
        <begin position="12"/>
        <end position="115"/>
    </location>
</feature>
<dbReference type="GO" id="GO:0005829">
    <property type="term" value="C:cytosol"/>
    <property type="evidence" value="ECO:0007669"/>
    <property type="project" value="TreeGrafter"/>
</dbReference>
<dbReference type="STRING" id="926569.ANT_15330"/>
<dbReference type="RefSeq" id="WP_013559943.1">
    <property type="nucleotide sequence ID" value="NC_014960.1"/>
</dbReference>
<evidence type="ECO:0000259" key="4">
    <source>
        <dbReference type="PROSITE" id="PS50042"/>
    </source>
</evidence>
<dbReference type="PROSITE" id="PS50042">
    <property type="entry name" value="CNMP_BINDING_3"/>
    <property type="match status" value="1"/>
</dbReference>
<evidence type="ECO:0000256" key="3">
    <source>
        <dbReference type="ARBA" id="ARBA00023163"/>
    </source>
</evidence>
<dbReference type="Gene3D" id="2.60.120.10">
    <property type="entry name" value="Jelly Rolls"/>
    <property type="match status" value="1"/>
</dbReference>
<protein>
    <submittedName>
        <fullName evidence="6">Crp family transcriptional regulator</fullName>
    </submittedName>
</protein>
<dbReference type="Pfam" id="PF13545">
    <property type="entry name" value="HTH_Crp_2"/>
    <property type="match status" value="1"/>
</dbReference>
<keyword evidence="3" id="KW-0804">Transcription</keyword>
<gene>
    <name evidence="6" type="ordered locus">ANT_15330</name>
</gene>
<evidence type="ECO:0000313" key="6">
    <source>
        <dbReference type="EMBL" id="BAJ63561.1"/>
    </source>
</evidence>
<evidence type="ECO:0000256" key="2">
    <source>
        <dbReference type="ARBA" id="ARBA00023125"/>
    </source>
</evidence>
<evidence type="ECO:0000259" key="5">
    <source>
        <dbReference type="PROSITE" id="PS51063"/>
    </source>
</evidence>
<reference evidence="6 7" key="1">
    <citation type="submission" date="2010-12" db="EMBL/GenBank/DDBJ databases">
        <title>Whole genome sequence of Anaerolinea thermophila UNI-1.</title>
        <authorList>
            <person name="Narita-Yamada S."/>
            <person name="Kishi E."/>
            <person name="Watanabe Y."/>
            <person name="Takasaki K."/>
            <person name="Ankai A."/>
            <person name="Oguchi A."/>
            <person name="Fukui S."/>
            <person name="Takahashi M."/>
            <person name="Yashiro I."/>
            <person name="Hosoyama A."/>
            <person name="Sekiguchi Y."/>
            <person name="Hanada S."/>
            <person name="Fujita N."/>
        </authorList>
    </citation>
    <scope>NUCLEOTIDE SEQUENCE [LARGE SCALE GENOMIC DNA]</scope>
    <source>
        <strain evidence="7">DSM 14523 / JCM 11388 / NBRC 100420 / UNI-1</strain>
    </source>
</reference>
<dbReference type="InterPro" id="IPR014710">
    <property type="entry name" value="RmlC-like_jellyroll"/>
</dbReference>
<dbReference type="eggNOG" id="COG0664">
    <property type="taxonomic scope" value="Bacteria"/>
</dbReference>
<dbReference type="FunCoup" id="E8N547">
    <property type="interactions" value="218"/>
</dbReference>
<dbReference type="PRINTS" id="PR00034">
    <property type="entry name" value="HTHCRP"/>
</dbReference>
<dbReference type="InParanoid" id="E8N547"/>
<keyword evidence="1" id="KW-0805">Transcription regulation</keyword>
<dbReference type="InterPro" id="IPR050397">
    <property type="entry name" value="Env_Response_Regulators"/>
</dbReference>
<proteinExistence type="predicted"/>
<dbReference type="SUPFAM" id="SSF51206">
    <property type="entry name" value="cAMP-binding domain-like"/>
    <property type="match status" value="1"/>
</dbReference>
<dbReference type="InterPro" id="IPR000595">
    <property type="entry name" value="cNMP-bd_dom"/>
</dbReference>
<dbReference type="GO" id="GO:0003700">
    <property type="term" value="F:DNA-binding transcription factor activity"/>
    <property type="evidence" value="ECO:0007669"/>
    <property type="project" value="TreeGrafter"/>
</dbReference>
<keyword evidence="7" id="KW-1185">Reference proteome</keyword>